<feature type="transmembrane region" description="Helical" evidence="2">
    <location>
        <begin position="461"/>
        <end position="483"/>
    </location>
</feature>
<dbReference type="Pfam" id="PF19913">
    <property type="entry name" value="WCOB"/>
    <property type="match status" value="1"/>
</dbReference>
<feature type="region of interest" description="Disordered" evidence="1">
    <location>
        <begin position="181"/>
        <end position="206"/>
    </location>
</feature>
<dbReference type="Gene3D" id="1.25.40.10">
    <property type="entry name" value="Tetratricopeptide repeat domain"/>
    <property type="match status" value="1"/>
</dbReference>
<feature type="transmembrane region" description="Helical" evidence="2">
    <location>
        <begin position="293"/>
        <end position="317"/>
    </location>
</feature>
<sequence>MTDVGYETLYGLRGQLAKDGCADSQLVIAKDLLQDQSGDSEENARQGVYWLIRASEQGNEEATVTLQQCLEKGRGITELNFPDVKACLSMSQDEKLARQAARKLFERLSAGEDYITSEQLIREFLRVKHAIEISSSRHRWSFNQLTFGQSSGSGKRFLEGASHDPSKVNGANGFSYEHLSHAEDEERTEAPPEGADWAGRSDPPGEKLSEEHLVSAAVTYAQGELPLVQRMLDLQRPTPALSLNPLLIITHIYVVVIEALGGRRPFIRIPLISTSIQVLLALTLYSLVESIDWYAVVPVALYHGSFMAMIIFTCQMLQNRHEFQQFRVWSGLFLRYSEGNLNPNEAEYQYCKNNLKPYVHFFVALMVNLMMYPLLAPHWTPHSELTVLSSSLMFLSLYAFLNSVPQPLGSRRTSNFEFPQKQPDFLVLFSFAVNVLAKYPYDLDTVVTQSWRYLDVKIPTFPSYVIGHGIEFCLNFRAVFYLLMPAIFFKIAARDRWRGTYRTLIPHCVTLAWWQVAVLTAQGSTWYGLIRAALAVVGVVFFLPLAGLASVLLPLAAAVRMLYLSAGREVLQAAVTILAGTPLLVLLWLRGWHSPQGSRSARVAKAATALQVTLALFAAVLLVRQVVINVDSDSIHSHVVPEAGDRVMSGVSGREVNNEVLAWEQYESMCHKPAWERSTVAHVQQLCSPLEGIRVKWSGYVSNVKVTRVRNPWVEITNRLPAAIGSMVACAVATHGAERSTEDICSLTRYPSPSDQQNCKRILQLSRHTGRCLLTDWDRYDFEVDIKMKNVLWGKSSIDVYLEADDQFQNMSYHLRPGDHIWFSGIMSSLSIHNNGPEPRLQLESMGCLSCERGPILLWEKSHLGFTLTSFFSYVFICVRFILNCLLNPIVILK</sequence>
<protein>
    <recommendedName>
        <fullName evidence="8">Wolframin</fullName>
    </recommendedName>
</protein>
<feature type="transmembrane region" description="Helical" evidence="2">
    <location>
        <begin position="570"/>
        <end position="589"/>
    </location>
</feature>
<feature type="transmembrane region" description="Helical" evidence="2">
    <location>
        <begin position="267"/>
        <end position="287"/>
    </location>
</feature>
<dbReference type="PANTHER" id="PTHR13098:SF3">
    <property type="entry name" value="WOLFRAMIN"/>
    <property type="match status" value="1"/>
</dbReference>
<evidence type="ECO:0000259" key="4">
    <source>
        <dbReference type="Pfam" id="PF19914"/>
    </source>
</evidence>
<proteinExistence type="predicted"/>
<dbReference type="Pfam" id="PF20053">
    <property type="entry name" value="WC-rich"/>
    <property type="match status" value="1"/>
</dbReference>
<keyword evidence="2" id="KW-0472">Membrane</keyword>
<comment type="caution">
    <text evidence="6">The sequence shown here is derived from an EMBL/GenBank/DDBJ whole genome shotgun (WGS) entry which is preliminary data.</text>
</comment>
<dbReference type="InterPro" id="IPR045461">
    <property type="entry name" value="Wolframin_OB_fold"/>
</dbReference>
<dbReference type="Pfam" id="PF20023">
    <property type="entry name" value="WSLR"/>
    <property type="match status" value="1"/>
</dbReference>
<reference evidence="6" key="1">
    <citation type="submission" date="2022-12" db="EMBL/GenBank/DDBJ databases">
        <title>Chromosome-level genome assembly of the bean flower thrips Megalurothrips usitatus.</title>
        <authorList>
            <person name="Ma L."/>
            <person name="Liu Q."/>
            <person name="Li H."/>
            <person name="Cai W."/>
        </authorList>
    </citation>
    <scope>NUCLEOTIDE SEQUENCE</scope>
    <source>
        <strain evidence="6">Cailab_2022a</strain>
    </source>
</reference>
<keyword evidence="2" id="KW-1133">Transmembrane helix</keyword>
<feature type="transmembrane region" description="Helical" evidence="2">
    <location>
        <begin position="358"/>
        <end position="379"/>
    </location>
</feature>
<dbReference type="InterPro" id="IPR045460">
    <property type="entry name" value="Wolframin_EF-hand"/>
</dbReference>
<name>A0AAV7XJC8_9NEOP</name>
<evidence type="ECO:0000256" key="1">
    <source>
        <dbReference type="SAM" id="MobiDB-lite"/>
    </source>
</evidence>
<evidence type="ECO:0000259" key="3">
    <source>
        <dbReference type="Pfam" id="PF19913"/>
    </source>
</evidence>
<keyword evidence="2" id="KW-0812">Transmembrane</keyword>
<feature type="transmembrane region" description="Helical" evidence="2">
    <location>
        <begin position="240"/>
        <end position="260"/>
    </location>
</feature>
<keyword evidence="7" id="KW-1185">Reference proteome</keyword>
<dbReference type="GO" id="GO:0055074">
    <property type="term" value="P:calcium ion homeostasis"/>
    <property type="evidence" value="ECO:0007669"/>
    <property type="project" value="TreeGrafter"/>
</dbReference>
<feature type="domain" description="Wolframin OB-fold" evidence="3">
    <location>
        <begin position="777"/>
        <end position="894"/>
    </location>
</feature>
<evidence type="ECO:0000259" key="5">
    <source>
        <dbReference type="Pfam" id="PF20053"/>
    </source>
</evidence>
<feature type="transmembrane region" description="Helical" evidence="2">
    <location>
        <begin position="385"/>
        <end position="404"/>
    </location>
</feature>
<dbReference type="InterPro" id="IPR011990">
    <property type="entry name" value="TPR-like_helical_dom_sf"/>
</dbReference>
<dbReference type="InterPro" id="IPR026209">
    <property type="entry name" value="Wolframin_fam"/>
</dbReference>
<accession>A0AAV7XJC8</accession>
<dbReference type="InterPro" id="IPR045458">
    <property type="entry name" value="Wolframin_Sel1-like_rpt"/>
</dbReference>
<dbReference type="PRINTS" id="PR02060">
    <property type="entry name" value="WOLFFAMILY"/>
</dbReference>
<organism evidence="6 7">
    <name type="scientific">Megalurothrips usitatus</name>
    <name type="common">bean blossom thrips</name>
    <dbReference type="NCBI Taxonomy" id="439358"/>
    <lineage>
        <taxon>Eukaryota</taxon>
        <taxon>Metazoa</taxon>
        <taxon>Ecdysozoa</taxon>
        <taxon>Arthropoda</taxon>
        <taxon>Hexapoda</taxon>
        <taxon>Insecta</taxon>
        <taxon>Pterygota</taxon>
        <taxon>Neoptera</taxon>
        <taxon>Paraneoptera</taxon>
        <taxon>Thysanoptera</taxon>
        <taxon>Terebrantia</taxon>
        <taxon>Thripoidea</taxon>
        <taxon>Thripidae</taxon>
        <taxon>Megalurothrips</taxon>
    </lineage>
</organism>
<evidence type="ECO:0008006" key="8">
    <source>
        <dbReference type="Google" id="ProtNLM"/>
    </source>
</evidence>
<feature type="compositionally biased region" description="Basic and acidic residues" evidence="1">
    <location>
        <begin position="181"/>
        <end position="190"/>
    </location>
</feature>
<gene>
    <name evidence="6" type="ORF">ONE63_009630</name>
</gene>
<dbReference type="AlphaFoldDB" id="A0AAV7XJC8"/>
<evidence type="ECO:0000313" key="6">
    <source>
        <dbReference type="EMBL" id="KAJ1524751.1"/>
    </source>
</evidence>
<feature type="domain" description="Wolframin EF-hand" evidence="4">
    <location>
        <begin position="97"/>
        <end position="221"/>
    </location>
</feature>
<dbReference type="PANTHER" id="PTHR13098">
    <property type="entry name" value="WOLFRAMIN"/>
    <property type="match status" value="1"/>
</dbReference>
<feature type="domain" description="Wolframin cysteine-rich" evidence="5">
    <location>
        <begin position="663"/>
        <end position="772"/>
    </location>
</feature>
<evidence type="ECO:0000313" key="7">
    <source>
        <dbReference type="Proteomes" id="UP001075354"/>
    </source>
</evidence>
<dbReference type="GO" id="GO:0005789">
    <property type="term" value="C:endoplasmic reticulum membrane"/>
    <property type="evidence" value="ECO:0007669"/>
    <property type="project" value="TreeGrafter"/>
</dbReference>
<dbReference type="InterPro" id="IPR045400">
    <property type="entry name" value="Wolframin_Cys-rich"/>
</dbReference>
<feature type="transmembrane region" description="Helical" evidence="2">
    <location>
        <begin position="609"/>
        <end position="627"/>
    </location>
</feature>
<dbReference type="Proteomes" id="UP001075354">
    <property type="component" value="Chromosome 8"/>
</dbReference>
<dbReference type="GO" id="GO:0030968">
    <property type="term" value="P:endoplasmic reticulum unfolded protein response"/>
    <property type="evidence" value="ECO:0007669"/>
    <property type="project" value="TreeGrafter"/>
</dbReference>
<evidence type="ECO:0000256" key="2">
    <source>
        <dbReference type="SAM" id="Phobius"/>
    </source>
</evidence>
<dbReference type="Pfam" id="PF19914">
    <property type="entry name" value="WEF-hand"/>
    <property type="match status" value="1"/>
</dbReference>
<feature type="transmembrane region" description="Helical" evidence="2">
    <location>
        <begin position="871"/>
        <end position="892"/>
    </location>
</feature>
<dbReference type="EMBL" id="JAPTSV010000008">
    <property type="protein sequence ID" value="KAJ1524751.1"/>
    <property type="molecule type" value="Genomic_DNA"/>
</dbReference>
<feature type="transmembrane region" description="Helical" evidence="2">
    <location>
        <begin position="425"/>
        <end position="441"/>
    </location>
</feature>
<feature type="transmembrane region" description="Helical" evidence="2">
    <location>
        <begin position="529"/>
        <end position="558"/>
    </location>
</feature>